<evidence type="ECO:0000256" key="2">
    <source>
        <dbReference type="ARBA" id="ARBA00022759"/>
    </source>
</evidence>
<gene>
    <name evidence="5" type="ORF">MPEBLZ_01806</name>
</gene>
<accession>A0A0P7ZFQ6</accession>
<name>A0A0P7ZFQ6_9EURY</name>
<dbReference type="GO" id="GO:0016787">
    <property type="term" value="F:hydrolase activity"/>
    <property type="evidence" value="ECO:0007669"/>
    <property type="project" value="UniProtKB-KW"/>
</dbReference>
<evidence type="ECO:0000256" key="1">
    <source>
        <dbReference type="ARBA" id="ARBA00022722"/>
    </source>
</evidence>
<keyword evidence="2" id="KW-0255">Endonuclease</keyword>
<dbReference type="PROSITE" id="PS01123">
    <property type="entry name" value="TNASE_1"/>
    <property type="match status" value="1"/>
</dbReference>
<sequence length="160" mass="18428">MFVSGLLVGSVLTFNLFPKELAVPQLYTVSRVIDGDTIDVTLGHTTERVRLLGLDTPETVHPQKPVQCYGPESSAETKRLLDGKKVYLIPDPMSSDKDKYGRLLRYVFLSNGEFVNDYLIKNGYGYNYIYEPFQFMKWFSFEEEFARNNSMGLWEKCRAD</sequence>
<dbReference type="EMBL" id="LKCM01000137">
    <property type="protein sequence ID" value="KPQ43623.1"/>
    <property type="molecule type" value="Genomic_DNA"/>
</dbReference>
<evidence type="ECO:0000313" key="5">
    <source>
        <dbReference type="EMBL" id="KPQ43623.1"/>
    </source>
</evidence>
<dbReference type="Proteomes" id="UP000050360">
    <property type="component" value="Unassembled WGS sequence"/>
</dbReference>
<protein>
    <recommendedName>
        <fullName evidence="4">TNase-like domain-containing protein</fullName>
    </recommendedName>
</protein>
<dbReference type="PROSITE" id="PS50830">
    <property type="entry name" value="TNASE_3"/>
    <property type="match status" value="1"/>
</dbReference>
<feature type="domain" description="TNase-like" evidence="4">
    <location>
        <begin position="29"/>
        <end position="156"/>
    </location>
</feature>
<keyword evidence="3" id="KW-0378">Hydrolase</keyword>
<organism evidence="5 6">
    <name type="scientific">Candidatus Methanoperedens nitratireducens</name>
    <dbReference type="NCBI Taxonomy" id="1392998"/>
    <lineage>
        <taxon>Archaea</taxon>
        <taxon>Methanobacteriati</taxon>
        <taxon>Methanobacteriota</taxon>
        <taxon>Stenosarchaea group</taxon>
        <taxon>Methanomicrobia</taxon>
        <taxon>Methanosarcinales</taxon>
        <taxon>ANME-2 cluster</taxon>
        <taxon>Candidatus Methanoperedentaceae</taxon>
        <taxon>Candidatus Methanoperedens</taxon>
    </lineage>
</organism>
<dbReference type="Gene3D" id="2.40.50.90">
    <property type="match status" value="1"/>
</dbReference>
<evidence type="ECO:0000259" key="4">
    <source>
        <dbReference type="PROSITE" id="PS50830"/>
    </source>
</evidence>
<dbReference type="Pfam" id="PF00565">
    <property type="entry name" value="SNase"/>
    <property type="match status" value="1"/>
</dbReference>
<dbReference type="PANTHER" id="PTHR12302">
    <property type="entry name" value="EBNA2 BINDING PROTEIN P100"/>
    <property type="match status" value="1"/>
</dbReference>
<dbReference type="SMART" id="SM00318">
    <property type="entry name" value="SNc"/>
    <property type="match status" value="1"/>
</dbReference>
<dbReference type="AlphaFoldDB" id="A0A0P7ZFQ6"/>
<reference evidence="5 6" key="1">
    <citation type="submission" date="2015-09" db="EMBL/GenBank/DDBJ databases">
        <title>A metagenomics-based metabolic model of nitrate-dependent anaerobic oxidation of methane by Methanoperedens-like archaea.</title>
        <authorList>
            <person name="Arshad A."/>
            <person name="Speth D.R."/>
            <person name="De Graaf R.M."/>
            <person name="Op Den Camp H.J."/>
            <person name="Jetten M.S."/>
            <person name="Welte C.U."/>
        </authorList>
    </citation>
    <scope>NUCLEOTIDE SEQUENCE [LARGE SCALE GENOMIC DNA]</scope>
</reference>
<dbReference type="GO" id="GO:0003676">
    <property type="term" value="F:nucleic acid binding"/>
    <property type="evidence" value="ECO:0007669"/>
    <property type="project" value="InterPro"/>
</dbReference>
<evidence type="ECO:0000313" key="6">
    <source>
        <dbReference type="Proteomes" id="UP000050360"/>
    </source>
</evidence>
<dbReference type="InterPro" id="IPR016071">
    <property type="entry name" value="Staphylococal_nuclease_OB-fold"/>
</dbReference>
<dbReference type="PANTHER" id="PTHR12302:SF3">
    <property type="entry name" value="SERINE_THREONINE-PROTEIN KINASE 31"/>
    <property type="match status" value="1"/>
</dbReference>
<dbReference type="InterPro" id="IPR002071">
    <property type="entry name" value="Thermonucl_AS"/>
</dbReference>
<dbReference type="InterPro" id="IPR035437">
    <property type="entry name" value="SNase_OB-fold_sf"/>
</dbReference>
<proteinExistence type="predicted"/>
<comment type="caution">
    <text evidence="5">The sequence shown here is derived from an EMBL/GenBank/DDBJ whole genome shotgun (WGS) entry which is preliminary data.</text>
</comment>
<dbReference type="SUPFAM" id="SSF50199">
    <property type="entry name" value="Staphylococcal nuclease"/>
    <property type="match status" value="1"/>
</dbReference>
<evidence type="ECO:0000256" key="3">
    <source>
        <dbReference type="ARBA" id="ARBA00022801"/>
    </source>
</evidence>
<dbReference type="GO" id="GO:0004519">
    <property type="term" value="F:endonuclease activity"/>
    <property type="evidence" value="ECO:0007669"/>
    <property type="project" value="UniProtKB-KW"/>
</dbReference>
<keyword evidence="1" id="KW-0540">Nuclease</keyword>